<proteinExistence type="predicted"/>
<sequence>RGAGYPNESGQFLSIFRAHGGRGQAAAQAHYGGKSARQLKSFLHPGKGAGAAILGISPVGPARLCPAAAHK</sequence>
<dbReference type="AlphaFoldDB" id="A0A699XKJ3"/>
<accession>A0A699XKJ3</accession>
<dbReference type="EMBL" id="BKCJ011876213">
    <property type="protein sequence ID" value="GFD60319.1"/>
    <property type="molecule type" value="Genomic_DNA"/>
</dbReference>
<protein>
    <submittedName>
        <fullName evidence="1">Uncharacterized protein</fullName>
    </submittedName>
</protein>
<reference evidence="1" key="1">
    <citation type="journal article" date="2019" name="Sci. Rep.">
        <title>Draft genome of Tanacetum cinerariifolium, the natural source of mosquito coil.</title>
        <authorList>
            <person name="Yamashiro T."/>
            <person name="Shiraishi A."/>
            <person name="Satake H."/>
            <person name="Nakayama K."/>
        </authorList>
    </citation>
    <scope>NUCLEOTIDE SEQUENCE</scope>
</reference>
<comment type="caution">
    <text evidence="1">The sequence shown here is derived from an EMBL/GenBank/DDBJ whole genome shotgun (WGS) entry which is preliminary data.</text>
</comment>
<evidence type="ECO:0000313" key="1">
    <source>
        <dbReference type="EMBL" id="GFD60319.1"/>
    </source>
</evidence>
<gene>
    <name evidence="1" type="ORF">Tci_932288</name>
</gene>
<organism evidence="1">
    <name type="scientific">Tanacetum cinerariifolium</name>
    <name type="common">Dalmatian daisy</name>
    <name type="synonym">Chrysanthemum cinerariifolium</name>
    <dbReference type="NCBI Taxonomy" id="118510"/>
    <lineage>
        <taxon>Eukaryota</taxon>
        <taxon>Viridiplantae</taxon>
        <taxon>Streptophyta</taxon>
        <taxon>Embryophyta</taxon>
        <taxon>Tracheophyta</taxon>
        <taxon>Spermatophyta</taxon>
        <taxon>Magnoliopsida</taxon>
        <taxon>eudicotyledons</taxon>
        <taxon>Gunneridae</taxon>
        <taxon>Pentapetalae</taxon>
        <taxon>asterids</taxon>
        <taxon>campanulids</taxon>
        <taxon>Asterales</taxon>
        <taxon>Asteraceae</taxon>
        <taxon>Asteroideae</taxon>
        <taxon>Anthemideae</taxon>
        <taxon>Anthemidinae</taxon>
        <taxon>Tanacetum</taxon>
    </lineage>
</organism>
<feature type="non-terminal residue" evidence="1">
    <location>
        <position position="1"/>
    </location>
</feature>
<name>A0A699XKJ3_TANCI</name>